<feature type="region of interest" description="Disordered" evidence="1">
    <location>
        <begin position="2125"/>
        <end position="2555"/>
    </location>
</feature>
<gene>
    <name evidence="2" type="ORF">VE01_02622</name>
</gene>
<feature type="compositionally biased region" description="Low complexity" evidence="1">
    <location>
        <begin position="1162"/>
        <end position="1188"/>
    </location>
</feature>
<feature type="compositionally biased region" description="Polar residues" evidence="1">
    <location>
        <begin position="2208"/>
        <end position="2228"/>
    </location>
</feature>
<feature type="compositionally biased region" description="Low complexity" evidence="1">
    <location>
        <begin position="1139"/>
        <end position="1151"/>
    </location>
</feature>
<feature type="compositionally biased region" description="Basic and acidic residues" evidence="1">
    <location>
        <begin position="85"/>
        <end position="103"/>
    </location>
</feature>
<feature type="compositionally biased region" description="Basic and acidic residues" evidence="1">
    <location>
        <begin position="2543"/>
        <end position="2552"/>
    </location>
</feature>
<feature type="compositionally biased region" description="Acidic residues" evidence="1">
    <location>
        <begin position="1646"/>
        <end position="1663"/>
    </location>
</feature>
<feature type="region of interest" description="Disordered" evidence="1">
    <location>
        <begin position="3004"/>
        <end position="3046"/>
    </location>
</feature>
<feature type="compositionally biased region" description="Polar residues" evidence="1">
    <location>
        <begin position="673"/>
        <end position="688"/>
    </location>
</feature>
<dbReference type="RefSeq" id="XP_018132904.1">
    <property type="nucleotide sequence ID" value="XM_018272130.2"/>
</dbReference>
<feature type="region of interest" description="Disordered" evidence="1">
    <location>
        <begin position="2739"/>
        <end position="2773"/>
    </location>
</feature>
<evidence type="ECO:0000256" key="1">
    <source>
        <dbReference type="SAM" id="MobiDB-lite"/>
    </source>
</evidence>
<feature type="compositionally biased region" description="Polar residues" evidence="1">
    <location>
        <begin position="3018"/>
        <end position="3033"/>
    </location>
</feature>
<feature type="compositionally biased region" description="Polar residues" evidence="1">
    <location>
        <begin position="815"/>
        <end position="825"/>
    </location>
</feature>
<feature type="compositionally biased region" description="Polar residues" evidence="1">
    <location>
        <begin position="997"/>
        <end position="1008"/>
    </location>
</feature>
<dbReference type="OrthoDB" id="3439867at2759"/>
<dbReference type="InterPro" id="IPR051647">
    <property type="entry name" value="Mediator_comp_sub12"/>
</dbReference>
<feature type="compositionally biased region" description="Acidic residues" evidence="1">
    <location>
        <begin position="1539"/>
        <end position="1554"/>
    </location>
</feature>
<feature type="compositionally biased region" description="Basic and acidic residues" evidence="1">
    <location>
        <begin position="711"/>
        <end position="724"/>
    </location>
</feature>
<evidence type="ECO:0000313" key="3">
    <source>
        <dbReference type="Proteomes" id="UP000091956"/>
    </source>
</evidence>
<keyword evidence="3" id="KW-1185">Reference proteome</keyword>
<feature type="compositionally biased region" description="Basic and acidic residues" evidence="1">
    <location>
        <begin position="1922"/>
        <end position="1943"/>
    </location>
</feature>
<feature type="compositionally biased region" description="Polar residues" evidence="1">
    <location>
        <begin position="504"/>
        <end position="527"/>
    </location>
</feature>
<feature type="compositionally biased region" description="Polar residues" evidence="1">
    <location>
        <begin position="455"/>
        <end position="466"/>
    </location>
</feature>
<feature type="compositionally biased region" description="Polar residues" evidence="1">
    <location>
        <begin position="198"/>
        <end position="208"/>
    </location>
</feature>
<feature type="compositionally biased region" description="Acidic residues" evidence="1">
    <location>
        <begin position="1564"/>
        <end position="1616"/>
    </location>
</feature>
<dbReference type="Proteomes" id="UP000091956">
    <property type="component" value="Unassembled WGS sequence"/>
</dbReference>
<organism evidence="2 3">
    <name type="scientific">Pseudogymnoascus verrucosus</name>
    <dbReference type="NCBI Taxonomy" id="342668"/>
    <lineage>
        <taxon>Eukaryota</taxon>
        <taxon>Fungi</taxon>
        <taxon>Dikarya</taxon>
        <taxon>Ascomycota</taxon>
        <taxon>Pezizomycotina</taxon>
        <taxon>Leotiomycetes</taxon>
        <taxon>Thelebolales</taxon>
        <taxon>Thelebolaceae</taxon>
        <taxon>Pseudogymnoascus</taxon>
    </lineage>
</organism>
<feature type="region of interest" description="Disordered" evidence="1">
    <location>
        <begin position="3063"/>
        <end position="3094"/>
    </location>
</feature>
<feature type="region of interest" description="Disordered" evidence="1">
    <location>
        <begin position="286"/>
        <end position="860"/>
    </location>
</feature>
<feature type="region of interest" description="Disordered" evidence="1">
    <location>
        <begin position="1"/>
        <end position="271"/>
    </location>
</feature>
<feature type="compositionally biased region" description="Low complexity" evidence="1">
    <location>
        <begin position="1670"/>
        <end position="1680"/>
    </location>
</feature>
<feature type="compositionally biased region" description="Polar residues" evidence="1">
    <location>
        <begin position="104"/>
        <end position="117"/>
    </location>
</feature>
<feature type="compositionally biased region" description="Basic and acidic residues" evidence="1">
    <location>
        <begin position="560"/>
        <end position="569"/>
    </location>
</feature>
<feature type="compositionally biased region" description="Polar residues" evidence="1">
    <location>
        <begin position="2924"/>
        <end position="2934"/>
    </location>
</feature>
<dbReference type="GeneID" id="28836008"/>
<feature type="region of interest" description="Disordered" evidence="1">
    <location>
        <begin position="3431"/>
        <end position="3459"/>
    </location>
</feature>
<feature type="region of interest" description="Disordered" evidence="1">
    <location>
        <begin position="1807"/>
        <end position="1841"/>
    </location>
</feature>
<feature type="compositionally biased region" description="Low complexity" evidence="1">
    <location>
        <begin position="1527"/>
        <end position="1538"/>
    </location>
</feature>
<protein>
    <submittedName>
        <fullName evidence="2">Uncharacterized protein</fullName>
    </submittedName>
</protein>
<feature type="region of interest" description="Disordered" evidence="1">
    <location>
        <begin position="1725"/>
        <end position="1747"/>
    </location>
</feature>
<feature type="compositionally biased region" description="Polar residues" evidence="1">
    <location>
        <begin position="2330"/>
        <end position="2353"/>
    </location>
</feature>
<reference evidence="3" key="2">
    <citation type="journal article" date="2018" name="Nat. Commun.">
        <title>Extreme sensitivity to ultraviolet light in the fungal pathogen causing white-nose syndrome of bats.</title>
        <authorList>
            <person name="Palmer J.M."/>
            <person name="Drees K.P."/>
            <person name="Foster J.T."/>
            <person name="Lindner D.L."/>
        </authorList>
    </citation>
    <scope>NUCLEOTIDE SEQUENCE [LARGE SCALE GENOMIC DNA]</scope>
    <source>
        <strain evidence="3">UAMH 10579</strain>
    </source>
</reference>
<reference evidence="2 3" key="1">
    <citation type="submission" date="2016-03" db="EMBL/GenBank/DDBJ databases">
        <title>Comparative genomics of Pseudogymnoascus destructans, the fungus causing white-nose syndrome of bats.</title>
        <authorList>
            <person name="Palmer J.M."/>
            <person name="Drees K.P."/>
            <person name="Foster J.T."/>
            <person name="Lindner D.L."/>
        </authorList>
    </citation>
    <scope>NUCLEOTIDE SEQUENCE [LARGE SCALE GENOMIC DNA]</scope>
    <source>
        <strain evidence="2 3">UAMH 10579</strain>
    </source>
</reference>
<feature type="region of interest" description="Disordered" evidence="1">
    <location>
        <begin position="2913"/>
        <end position="2977"/>
    </location>
</feature>
<dbReference type="GO" id="GO:0016592">
    <property type="term" value="C:mediator complex"/>
    <property type="evidence" value="ECO:0007669"/>
    <property type="project" value="TreeGrafter"/>
</dbReference>
<feature type="region of interest" description="Disordered" evidence="1">
    <location>
        <begin position="1435"/>
        <end position="1454"/>
    </location>
</feature>
<feature type="region of interest" description="Disordered" evidence="1">
    <location>
        <begin position="2660"/>
        <end position="2690"/>
    </location>
</feature>
<feature type="compositionally biased region" description="Basic and acidic residues" evidence="1">
    <location>
        <begin position="2370"/>
        <end position="2386"/>
    </location>
</feature>
<feature type="compositionally biased region" description="Low complexity" evidence="1">
    <location>
        <begin position="167"/>
        <end position="182"/>
    </location>
</feature>
<feature type="compositionally biased region" description="Polar residues" evidence="1">
    <location>
        <begin position="3341"/>
        <end position="3354"/>
    </location>
</feature>
<feature type="compositionally biased region" description="Low complexity" evidence="1">
    <location>
        <begin position="2819"/>
        <end position="2830"/>
    </location>
</feature>
<feature type="region of interest" description="Disordered" evidence="1">
    <location>
        <begin position="1214"/>
        <end position="1300"/>
    </location>
</feature>
<feature type="region of interest" description="Disordered" evidence="1">
    <location>
        <begin position="1509"/>
        <end position="1688"/>
    </location>
</feature>
<feature type="compositionally biased region" description="Polar residues" evidence="1">
    <location>
        <begin position="482"/>
        <end position="494"/>
    </location>
</feature>
<feature type="compositionally biased region" description="Low complexity" evidence="1">
    <location>
        <begin position="1902"/>
        <end position="1913"/>
    </location>
</feature>
<feature type="compositionally biased region" description="Low complexity" evidence="1">
    <location>
        <begin position="403"/>
        <end position="428"/>
    </location>
</feature>
<proteinExistence type="predicted"/>
<feature type="compositionally biased region" description="Low complexity" evidence="1">
    <location>
        <begin position="137"/>
        <end position="147"/>
    </location>
</feature>
<feature type="compositionally biased region" description="Low complexity" evidence="1">
    <location>
        <begin position="255"/>
        <end position="271"/>
    </location>
</feature>
<feature type="compositionally biased region" description="Polar residues" evidence="1">
    <location>
        <begin position="2087"/>
        <end position="2112"/>
    </location>
</feature>
<feature type="region of interest" description="Disordered" evidence="1">
    <location>
        <begin position="917"/>
        <end position="953"/>
    </location>
</feature>
<dbReference type="PANTHER" id="PTHR46007:SF8">
    <property type="entry name" value="C2H2-TYPE DOMAIN-CONTAINING PROTEIN"/>
    <property type="match status" value="1"/>
</dbReference>
<feature type="region of interest" description="Disordered" evidence="1">
    <location>
        <begin position="1342"/>
        <end position="1363"/>
    </location>
</feature>
<feature type="compositionally biased region" description="Low complexity" evidence="1">
    <location>
        <begin position="922"/>
        <end position="940"/>
    </location>
</feature>
<feature type="compositionally biased region" description="Low complexity" evidence="1">
    <location>
        <begin position="2021"/>
        <end position="2030"/>
    </location>
</feature>
<feature type="compositionally biased region" description="Polar residues" evidence="1">
    <location>
        <begin position="1272"/>
        <end position="1300"/>
    </location>
</feature>
<feature type="compositionally biased region" description="Low complexity" evidence="1">
    <location>
        <begin position="2042"/>
        <end position="2085"/>
    </location>
</feature>
<feature type="compositionally biased region" description="Low complexity" evidence="1">
    <location>
        <begin position="2292"/>
        <end position="2305"/>
    </location>
</feature>
<feature type="compositionally biased region" description="Low complexity" evidence="1">
    <location>
        <begin position="2744"/>
        <end position="2759"/>
    </location>
</feature>
<feature type="compositionally biased region" description="Basic and acidic residues" evidence="1">
    <location>
        <begin position="544"/>
        <end position="553"/>
    </location>
</feature>
<feature type="compositionally biased region" description="Basic and acidic residues" evidence="1">
    <location>
        <begin position="1439"/>
        <end position="1451"/>
    </location>
</feature>
<feature type="compositionally biased region" description="Acidic residues" evidence="1">
    <location>
        <begin position="50"/>
        <end position="59"/>
    </location>
</feature>
<feature type="region of interest" description="Disordered" evidence="1">
    <location>
        <begin position="1115"/>
        <end position="1189"/>
    </location>
</feature>
<dbReference type="PANTHER" id="PTHR46007">
    <property type="entry name" value="MEDIATOR OF RNA POLYMERASE II TRANSCRIPTION SUBUNIT 12"/>
    <property type="match status" value="1"/>
</dbReference>
<name>A0A1B8GTL7_9PEZI</name>
<feature type="compositionally biased region" description="Low complexity" evidence="1">
    <location>
        <begin position="1244"/>
        <end position="1264"/>
    </location>
</feature>
<feature type="compositionally biased region" description="Polar residues" evidence="1">
    <location>
        <begin position="2501"/>
        <end position="2517"/>
    </location>
</feature>
<feature type="compositionally biased region" description="Polar residues" evidence="1">
    <location>
        <begin position="1228"/>
        <end position="1239"/>
    </location>
</feature>
<accession>A0A1B8GTL7</accession>
<feature type="compositionally biased region" description="Polar residues" evidence="1">
    <location>
        <begin position="2809"/>
        <end position="2818"/>
    </location>
</feature>
<feature type="region of interest" description="Disordered" evidence="1">
    <location>
        <begin position="1876"/>
        <end position="2112"/>
    </location>
</feature>
<feature type="compositionally biased region" description="Polar residues" evidence="1">
    <location>
        <begin position="241"/>
        <end position="254"/>
    </location>
</feature>
<feature type="compositionally biased region" description="Pro residues" evidence="1">
    <location>
        <begin position="1054"/>
        <end position="1063"/>
    </location>
</feature>
<dbReference type="STRING" id="342668.A0A1B8GTL7"/>
<dbReference type="EMBL" id="KV460213">
    <property type="protein sequence ID" value="OBT99171.1"/>
    <property type="molecule type" value="Genomic_DNA"/>
</dbReference>
<dbReference type="GO" id="GO:0045944">
    <property type="term" value="P:positive regulation of transcription by RNA polymerase II"/>
    <property type="evidence" value="ECO:0007669"/>
    <property type="project" value="TreeGrafter"/>
</dbReference>
<feature type="compositionally biased region" description="Polar residues" evidence="1">
    <location>
        <begin position="1823"/>
        <end position="1841"/>
    </location>
</feature>
<sequence>MSKPYPDTFDSPLPSRAAAAPAPVSYQANVNRQKTKKWVDAKPGNYGGDDWGDDYDDGYGDAPPPPPVPKVTGLRQPGQGVRNDVGIKKTYGELPHLPKDAQDRSSTNPPLLRQSSFSRDDERRAFSSGPSQQDALPSNPVAVAAATPSPPLRLASQRKQLPPPGTESSARSSYAESSRSSAHTASDARSASGDAHNNYPTHDVTSPLRSAALSPQARAASPLSRSDSPPVNVASPPAQFSPRNTTLNQATVPDSSAAAAPAPAPAASVAKALPFIRPADIYKRLEEERQRKASGDSSIDSAAATNPDTQSSPALPFQAAEPVIPAPVEPTNYNRGGYDTYEEDVPDYGRQADTYEEEAHDYGRRQAPMLESVQERKSEYGFDDMAAKSPEAAQKLQQEVQKQEAPVQQYQPQIQEPAQQADPEAASDADAKRRYSMSPKLPDLHRMSGFGFDMWSQSAPDANVANSPVAERQVPNAGEQPLQRQESLGFTSVVHQAFDRTDSIPETPTSQGTSNVRRTDSDSTGTAGISPIMSRVSSGANPDSRGRTQEPKDNLTPVIAEEKEPDSRRASAIVAEEPNQTPFHMGHRRDLSAPSNGNSPARSPHLETATLAPQSGEVAQVADETRPILPTAVSRLSRPDLPGAWNSYSTTAESAAGEVTQNKDIDEDPTPVEPSQSPETATSPQPLATSGAAPSPPLKDDVTLPPLTTSKAEDLHESAPKDDSETQNPLMKLPTLSTNASPTDDETDRLRKEIVRSLSPRDSTSIADQDWVPPPNAAARQSTLGLPAPSAPRDSMYLPSEYDNYWAETEEDAQVESQTQEQTAPVSDAAASSYIASTGLHNVEESEDIPAIAPLSPKRASMLPVEPTQHTLERKFSWEAALPEQVTTVPEDSQSPPVIVSPQPIVAELEAEQVSVPGATVARSDSASPAPLSLRSPHASGAQPEDHKDSVGSEGIVAGAVVAAAVVAPAVSTIRPVSADSEDVGSSSQAPLPYSKAMSTEGTDTVSPMSAKVEPVRSQSQQINSMLDIGGPQTSPPPQDGPRQSLQQNDVPRPQIPVDPTMPKPFKEIMSLNSPQQRINAYNESRQQFATMDSGLANWMHATTALPHLQNPLASAGAGAGAQAQRPKSGNILAPQPQPYYQQYLNASTPTASPPPQARYSGGTPTTGTQGFGSASSKTTQQVQQVQAKSKELLHTAGIFGGRASKAGKGLLAKGKSRFKGSGDKDANSPTTIDTTKAGKSSRRASWAFSLSSSPSTARPSTFSGAEPSAPFGQTTQNRSSESSDSLLATRRQSTSSEQTPAMKMFAPAGQTAPAAVAPVARVVEQAQNFLELNLPTSSTLRDARWGSETAATSTEDGSARTREGGVAELAAGEGGDIAPPVPIGKYQPSWDPYNATPIVEEEGFGWESPPKGSAVPVPARGWSGVDETVVPETVPETDVEREVPAEREVPGETEGGGWVMVAEESVRRIMGAVANGARPVHERGDSEVSAMTVGPASEGQVVLESLEEGSEVPVVEEPAVEEPVVEEPVVQPEPVAEPVDEPVDEPIEEEQAVEDPVAQPVEEPIEEEQAFEEQAEEPVEEQAFEEPEPVLEEPAVEEPVLEEPEPEPALEEPAVDEQQVADEQAADEQAADEQAADEQQAADEPAVDEPAVDEPAVDEPAVDEQAQAVDEPVAEPVQEPVEEQTVEEQVIDVQQAFEEQAVEEPIVEERAVDEQAVDEPILEEQAVDEQAVEEPTVEEPTVEEPVVEEPIVEEPTIAETIITAILPHIATNGFTLKHFNSEIPATNNAEVSREQTYLSPVDTSIADNRRQAGPWSPGATVETPTSYAETPTGLTPSADQPSYAAAFSALPPIRRSSTFDYNSVTRLVKTLSNEAVEQDDVRSSGAVSPVSVTEEPREMIPEQPAAAIETAPPAEPTSQDRGSDETVRKETVRKEVVRKETQRYSFQDDFDEPEPEILSRPSTMIAPRNGDVLQVAPTPPRSVSPGGRPLVPPIITNQLTSEPQVGPGFVGQMLEAPGAQQFPPVQQQQRQEEEFSPVSEPQVQQVQQQQQHQQQHQQQYVPVQQAPVQQQQQYVPLQQGQYPPSAQGQFSPVQQQRQFSPVPQGQMAQGHQGQYLPMQVHQGQYPPMQQGQYPLGQQGQFAPVPQGQYPQQGQYTHPQQVQMHPGQQGQYPPQQGQYPPMQQGQFAPGQQGHPQGYMLVAPHGQVPQLQHGQVSQMPPQMLAQQQGAPRLPQERMPPMQQGQIPPARQGPRQSMPPSAHQRRSSSDAQPRMRPVSNSSQGVPMSAGGFLQQSTPQQFQQGQQQRTSIEAMRNRPPSLSGVSQPPKITPQYTENRQSMSRGSAIQIPPSSSERYPELFQPQQDKALPNEADRDVPPEYPSVERGHLPRQQATEYEIAGVGPPMDDPRNGSVRHSRKPSILKEIGGRLSRGSSLERNLSALEDDGTREMRGQLDSRRDSIASSDDMSLNDPEKPVERRRSRIIAALSPSARGPTPDIPPQSRESMVTHRPSQANLLANTPAPGSPLAPPEKRKTFFGRSDTGGLEKKEDKPRMFSRQSTLVTMDSTQPGKEKKNRFSAISSMFTGKKGDADRGRGSSRHGTYVPSILPGIMILVKNENERQILEQQGLVKRPHPQVQDQLPAQQQQVLVNPAALQRINTGEAPRQQQGQNIQGRPVHQQMTPIAQQPPPQQFQTIAPLSNRQDSILTIGSIGEPVEKQRTQPTGTPQQQMVPPVIAQGQVRGTPPQVNPNAQQPPQGNNKSMPPPPVFGSGRISEEPIDLHQRNINAAPHQQIQPMGIPGGQPTPPRMPNSQHQAPVASTTSRESTPRPTADAERRASVISGPDPEDRLRRRTTQPIETPPGQHPEDKSLIVNRPVVAQAQGQERASMIQQKVTPPSQIAYRPEDIHQLPFQQQQPPPIQRQQTFNTVPGQQHQGVYETPPMQHQQMYMNSQAQQQHPSQQQHAEQARQQYAQQMHAQQMHAQQQLAQQQQAQQQQMYMNQQQQQQQQMYTPPPMQQGFQQVPRVQSPAMSQHTSSPPPTAPAVAPVPAKAKKGLFSSLLGGRRSSAMADKSSNNQQAPPAQQTPPPQNYNIAPMGQQPLQQQQYYVTPPIPGAYALVRGEGTLAPTGYDPRGLNQPQPGPARSRLPPHMIEEYPGRPNAPAMNYASKWAAQDAAVQAALQAKKDEEWNTPPSVPFLSPEKTAARRLSSEDLLARSPARGQFGQQAPYQLRLPGDEEMKREKSRQAAEALRQAEDARIAAEAVMRAEAAGVVMPPTRENTLIAPAPPPKSVSPASAESRVKAQAQSQSPSPMPKGTDTGRVSAGTPPVVAGPQKPLERSDTITSAVSKMSSSGRGSPAVNAPGAAAAAAAAATVGATMGGGAVGERRMSRIMPDHEEKIYDDSREGMIVVEDATVRRVNGTMVGGVLHEEDEEGPKVKMSATSFPGDEWRPWIEEGEGL</sequence>
<feature type="compositionally biased region" description="Low complexity" evidence="1">
    <location>
        <begin position="2125"/>
        <end position="2186"/>
    </location>
</feature>
<feature type="compositionally biased region" description="Low complexity" evidence="1">
    <location>
        <begin position="295"/>
        <end position="304"/>
    </location>
</feature>
<feature type="region of interest" description="Disordered" evidence="1">
    <location>
        <begin position="2792"/>
        <end position="2868"/>
    </location>
</feature>
<feature type="compositionally biased region" description="Acidic residues" evidence="1">
    <location>
        <begin position="1625"/>
        <end position="1637"/>
    </location>
</feature>
<evidence type="ECO:0000313" key="2">
    <source>
        <dbReference type="EMBL" id="OBT99171.1"/>
    </source>
</evidence>
<feature type="compositionally biased region" description="Basic and acidic residues" evidence="1">
    <location>
        <begin position="2444"/>
        <end position="2459"/>
    </location>
</feature>
<feature type="region of interest" description="Disordered" evidence="1">
    <location>
        <begin position="3277"/>
        <end position="3360"/>
    </location>
</feature>
<feature type="compositionally biased region" description="Low complexity" evidence="1">
    <location>
        <begin position="1115"/>
        <end position="1125"/>
    </location>
</feature>
<feature type="region of interest" description="Disordered" evidence="1">
    <location>
        <begin position="975"/>
        <end position="1066"/>
    </location>
</feature>
<dbReference type="GO" id="GO:0003713">
    <property type="term" value="F:transcription coactivator activity"/>
    <property type="evidence" value="ECO:0007669"/>
    <property type="project" value="TreeGrafter"/>
</dbReference>
<feature type="compositionally biased region" description="Low complexity" evidence="1">
    <location>
        <begin position="2943"/>
        <end position="2977"/>
    </location>
</feature>